<dbReference type="EMBL" id="CM017323">
    <property type="protein sequence ID" value="KAE8021879.1"/>
    <property type="molecule type" value="Genomic_DNA"/>
</dbReference>
<dbReference type="GO" id="GO:0006865">
    <property type="term" value="P:amino acid transport"/>
    <property type="evidence" value="ECO:0007669"/>
    <property type="project" value="UniProtKB-KW"/>
</dbReference>
<evidence type="ECO:0000256" key="1">
    <source>
        <dbReference type="ARBA" id="ARBA00004167"/>
    </source>
</evidence>
<evidence type="ECO:0000256" key="4">
    <source>
        <dbReference type="ARBA" id="ARBA00022692"/>
    </source>
</evidence>
<evidence type="ECO:0000313" key="10">
    <source>
        <dbReference type="EMBL" id="KAE8021879.1"/>
    </source>
</evidence>
<evidence type="ECO:0000256" key="8">
    <source>
        <dbReference type="SAM" id="MobiDB-lite"/>
    </source>
</evidence>
<keyword evidence="6 9" id="KW-1133">Transmembrane helix</keyword>
<feature type="transmembrane region" description="Helical" evidence="9">
    <location>
        <begin position="20"/>
        <end position="43"/>
    </location>
</feature>
<dbReference type="GO" id="GO:0080143">
    <property type="term" value="P:regulation of amino acid export"/>
    <property type="evidence" value="ECO:0007669"/>
    <property type="project" value="InterPro"/>
</dbReference>
<sequence length="103" mass="11005">MRPTTTSAPVTGTRLWKSPVPYLFGGLAAMLTLIGVALVILACSHRKRTSTSPSDHSEDDQKSPLPAVDHAEPKIVVIMPGDDKPTYMATPFTSSPTCSSEHV</sequence>
<keyword evidence="5" id="KW-0029">Amino-acid transport</keyword>
<evidence type="ECO:0000256" key="5">
    <source>
        <dbReference type="ARBA" id="ARBA00022970"/>
    </source>
</evidence>
<evidence type="ECO:0000256" key="6">
    <source>
        <dbReference type="ARBA" id="ARBA00022989"/>
    </source>
</evidence>
<proteinExistence type="inferred from homology"/>
<reference evidence="10 11" key="1">
    <citation type="submission" date="2019-06" db="EMBL/GenBank/DDBJ databases">
        <title>A chromosomal-level reference genome of Carpinus fangiana (Coryloideae, Betulaceae).</title>
        <authorList>
            <person name="Yang X."/>
            <person name="Wang Z."/>
            <person name="Zhang L."/>
            <person name="Hao G."/>
            <person name="Liu J."/>
            <person name="Yang Y."/>
        </authorList>
    </citation>
    <scope>NUCLEOTIDE SEQUENCE [LARGE SCALE GENOMIC DNA]</scope>
    <source>
        <strain evidence="10">Cfa_2016G</strain>
        <tissue evidence="10">Leaf</tissue>
    </source>
</reference>
<evidence type="ECO:0000256" key="7">
    <source>
        <dbReference type="ARBA" id="ARBA00023136"/>
    </source>
</evidence>
<dbReference type="PANTHER" id="PTHR33228:SF76">
    <property type="entry name" value="PROTEIN GLUTAMINE DUMPER 7"/>
    <property type="match status" value="1"/>
</dbReference>
<comment type="similarity">
    <text evidence="2">Belongs to the GLUTAMINE DUMPER 1 (TC 9.B.60) family.</text>
</comment>
<accession>A0A5N6QWI4</accession>
<gene>
    <name evidence="10" type="ORF">FH972_007729</name>
</gene>
<evidence type="ECO:0000256" key="2">
    <source>
        <dbReference type="ARBA" id="ARBA00009977"/>
    </source>
</evidence>
<evidence type="ECO:0000256" key="9">
    <source>
        <dbReference type="SAM" id="Phobius"/>
    </source>
</evidence>
<comment type="subcellular location">
    <subcellularLocation>
        <location evidence="1">Membrane</location>
        <topology evidence="1">Single-pass membrane protein</topology>
    </subcellularLocation>
</comment>
<dbReference type="OrthoDB" id="770444at2759"/>
<dbReference type="Proteomes" id="UP000327013">
    <property type="component" value="Chromosome 3"/>
</dbReference>
<name>A0A5N6QWI4_9ROSI</name>
<dbReference type="InterPro" id="IPR040359">
    <property type="entry name" value="GDU"/>
</dbReference>
<dbReference type="GO" id="GO:0016020">
    <property type="term" value="C:membrane"/>
    <property type="evidence" value="ECO:0007669"/>
    <property type="project" value="UniProtKB-SubCell"/>
</dbReference>
<evidence type="ECO:0000256" key="3">
    <source>
        <dbReference type="ARBA" id="ARBA00022448"/>
    </source>
</evidence>
<keyword evidence="3" id="KW-0813">Transport</keyword>
<keyword evidence="11" id="KW-1185">Reference proteome</keyword>
<dbReference type="AlphaFoldDB" id="A0A5N6QWI4"/>
<protein>
    <submittedName>
        <fullName evidence="10">Uncharacterized protein</fullName>
    </submittedName>
</protein>
<evidence type="ECO:0000313" key="11">
    <source>
        <dbReference type="Proteomes" id="UP000327013"/>
    </source>
</evidence>
<dbReference type="PANTHER" id="PTHR33228">
    <property type="entry name" value="PROTEIN GLUTAMINE DUMPER 4-RELATED"/>
    <property type="match status" value="1"/>
</dbReference>
<keyword evidence="7 9" id="KW-0472">Membrane</keyword>
<keyword evidence="4 9" id="KW-0812">Transmembrane</keyword>
<feature type="region of interest" description="Disordered" evidence="8">
    <location>
        <begin position="47"/>
        <end position="74"/>
    </location>
</feature>
<organism evidence="10 11">
    <name type="scientific">Carpinus fangiana</name>
    <dbReference type="NCBI Taxonomy" id="176857"/>
    <lineage>
        <taxon>Eukaryota</taxon>
        <taxon>Viridiplantae</taxon>
        <taxon>Streptophyta</taxon>
        <taxon>Embryophyta</taxon>
        <taxon>Tracheophyta</taxon>
        <taxon>Spermatophyta</taxon>
        <taxon>Magnoliopsida</taxon>
        <taxon>eudicotyledons</taxon>
        <taxon>Gunneridae</taxon>
        <taxon>Pentapetalae</taxon>
        <taxon>rosids</taxon>
        <taxon>fabids</taxon>
        <taxon>Fagales</taxon>
        <taxon>Betulaceae</taxon>
        <taxon>Carpinus</taxon>
    </lineage>
</organism>